<accession>A0A976FJI2</accession>
<evidence type="ECO:0000313" key="1">
    <source>
        <dbReference type="EMBL" id="TDH67953.1"/>
    </source>
</evidence>
<reference evidence="1 2" key="1">
    <citation type="journal article" date="2021" name="Genome Biol.">
        <title>AFLAP: assembly-free linkage analysis pipeline using k-mers from genome sequencing data.</title>
        <authorList>
            <person name="Fletcher K."/>
            <person name="Zhang L."/>
            <person name="Gil J."/>
            <person name="Han R."/>
            <person name="Cavanaugh K."/>
            <person name="Michelmore R."/>
        </authorList>
    </citation>
    <scope>NUCLEOTIDE SEQUENCE [LARGE SCALE GENOMIC DNA]</scope>
    <source>
        <strain evidence="1 2">SF5</strain>
    </source>
</reference>
<dbReference type="AlphaFoldDB" id="A0A976FJI2"/>
<protein>
    <recommendedName>
        <fullName evidence="3">FYVE-type domain-containing protein</fullName>
    </recommendedName>
</protein>
<evidence type="ECO:0000313" key="2">
    <source>
        <dbReference type="Proteomes" id="UP000294530"/>
    </source>
</evidence>
<dbReference type="InterPro" id="IPR052727">
    <property type="entry name" value="Rab4/Rab5_effector"/>
</dbReference>
<organism evidence="1 2">
    <name type="scientific">Bremia lactucae</name>
    <name type="common">Lettuce downy mildew</name>
    <dbReference type="NCBI Taxonomy" id="4779"/>
    <lineage>
        <taxon>Eukaryota</taxon>
        <taxon>Sar</taxon>
        <taxon>Stramenopiles</taxon>
        <taxon>Oomycota</taxon>
        <taxon>Peronosporomycetes</taxon>
        <taxon>Peronosporales</taxon>
        <taxon>Peronosporaceae</taxon>
        <taxon>Bremia</taxon>
    </lineage>
</organism>
<sequence length="246" mass="27514">MYRCVAATDVAWMLRSSYIHNGLDDAWIVATFQRPNRIDPCRFLGLKWFAKEHPVLLTGIFSGFSLDATGERVGFMLMHSCQNFRTLGIVRGVMSFCYIFRQHGPGRINIFCRGFFDSGGGVPARLSVALAADSAVCCVNLVDYAHIKKLRWLMQHASQQQSVDLATSMPSRCEACEKKFRKFSFTASGSGLMCNICRHVICSKCSVVKKMTIHVFDTGKIQQCALPFCLACLLQAKQMSAWELAI</sequence>
<gene>
    <name evidence="1" type="ORF">CCR75_004336</name>
</gene>
<dbReference type="RefSeq" id="XP_067817452.1">
    <property type="nucleotide sequence ID" value="XM_067962422.1"/>
</dbReference>
<comment type="caution">
    <text evidence="1">The sequence shown here is derived from an EMBL/GenBank/DDBJ whole genome shotgun (WGS) entry which is preliminary data.</text>
</comment>
<dbReference type="EMBL" id="SHOA02000017">
    <property type="protein sequence ID" value="TDH67953.1"/>
    <property type="molecule type" value="Genomic_DNA"/>
</dbReference>
<dbReference type="GeneID" id="94348093"/>
<dbReference type="PANTHER" id="PTHR13510:SF44">
    <property type="entry name" value="RABENOSYN-5"/>
    <property type="match status" value="1"/>
</dbReference>
<dbReference type="KEGG" id="blac:94348093"/>
<proteinExistence type="predicted"/>
<name>A0A976FJI2_BRELC</name>
<dbReference type="OrthoDB" id="164487at2759"/>
<dbReference type="PANTHER" id="PTHR13510">
    <property type="entry name" value="FYVE-FINGER-CONTAINING RAB5 EFFECTOR PROTEIN RABENOSYN-5-RELATED"/>
    <property type="match status" value="1"/>
</dbReference>
<dbReference type="Proteomes" id="UP000294530">
    <property type="component" value="Unassembled WGS sequence"/>
</dbReference>
<keyword evidence="2" id="KW-1185">Reference proteome</keyword>
<evidence type="ECO:0008006" key="3">
    <source>
        <dbReference type="Google" id="ProtNLM"/>
    </source>
</evidence>